<dbReference type="EMBL" id="ADLW01000007">
    <property type="protein sequence ID" value="EGK03403.1"/>
    <property type="molecule type" value="Genomic_DNA"/>
</dbReference>
<dbReference type="HOGENOM" id="CLU_2154373_0_0_10"/>
<dbReference type="RefSeq" id="WP_006843410.1">
    <property type="nucleotide sequence ID" value="NZ_AQWJ01000003.1"/>
</dbReference>
<dbReference type="STRING" id="742767.HMPREF9456_02040"/>
<evidence type="ECO:0000313" key="1">
    <source>
        <dbReference type="EMBL" id="EGK03403.1"/>
    </source>
</evidence>
<accession>F8X1D1</accession>
<comment type="caution">
    <text evidence="1">The sequence shown here is derived from an EMBL/GenBank/DDBJ whole genome shotgun (WGS) entry which is preliminary data.</text>
</comment>
<proteinExistence type="predicted"/>
<keyword evidence="2" id="KW-1185">Reference proteome</keyword>
<sequence length="113" mass="13060">MGALKIDCHCNETQMDNIVNAVLRHINNSDRREIPDFDDTIGDVRVCVEFDSYLDIVGIRSSEILDSDWDLLYEDTAVFTSRLNRLVEDLNNRSKEATKQGFEILKDKMEYAL</sequence>
<dbReference type="Proteomes" id="UP000006420">
    <property type="component" value="Unassembled WGS sequence"/>
</dbReference>
<evidence type="ECO:0000313" key="2">
    <source>
        <dbReference type="Proteomes" id="UP000006420"/>
    </source>
</evidence>
<gene>
    <name evidence="1" type="ORF">HMPREF9456_02040</name>
</gene>
<organism evidence="1 2">
    <name type="scientific">Dysgonomonas mossii DSM 22836</name>
    <dbReference type="NCBI Taxonomy" id="742767"/>
    <lineage>
        <taxon>Bacteria</taxon>
        <taxon>Pseudomonadati</taxon>
        <taxon>Bacteroidota</taxon>
        <taxon>Bacteroidia</taxon>
        <taxon>Bacteroidales</taxon>
        <taxon>Dysgonomonadaceae</taxon>
        <taxon>Dysgonomonas</taxon>
    </lineage>
</organism>
<dbReference type="OrthoDB" id="997461at2"/>
<protein>
    <submittedName>
        <fullName evidence="1">Uncharacterized protein</fullName>
    </submittedName>
</protein>
<dbReference type="GeneID" id="78082677"/>
<name>F8X1D1_9BACT</name>
<dbReference type="AlphaFoldDB" id="F8X1D1"/>
<reference evidence="1 2" key="1">
    <citation type="submission" date="2011-04" db="EMBL/GenBank/DDBJ databases">
        <title>The Genome Sequence of Dysgonomonas mossii DSM 22836.</title>
        <authorList>
            <consortium name="The Broad Institute Genome Sequencing Platform"/>
            <person name="Earl A."/>
            <person name="Ward D."/>
            <person name="Feldgarden M."/>
            <person name="Gevers D."/>
            <person name="Pudlo N."/>
            <person name="Martens E."/>
            <person name="Allen-Vercoe E."/>
            <person name="Young S.K."/>
            <person name="Zeng Q."/>
            <person name="Gargeya S."/>
            <person name="Fitzgerald M."/>
            <person name="Haas B."/>
            <person name="Abouelleil A."/>
            <person name="Alvarado L."/>
            <person name="Arachchi H.M."/>
            <person name="Berlin A."/>
            <person name="Brown A."/>
            <person name="Chapman S.B."/>
            <person name="Chen Z."/>
            <person name="Dunbar C."/>
            <person name="Freedman E."/>
            <person name="Gearin G."/>
            <person name="Gellesch M."/>
            <person name="Goldberg J."/>
            <person name="Griggs A."/>
            <person name="Gujja S."/>
            <person name="Heiman D."/>
            <person name="Howarth C."/>
            <person name="Larson L."/>
            <person name="Lui A."/>
            <person name="MacDonald P.J.P."/>
            <person name="Mehta T."/>
            <person name="Montmayeur A."/>
            <person name="Murphy C."/>
            <person name="Neiman D."/>
            <person name="Pearson M."/>
            <person name="Priest M."/>
            <person name="Roberts A."/>
            <person name="Saif S."/>
            <person name="Shea T."/>
            <person name="Shenoy N."/>
            <person name="Sisk P."/>
            <person name="Stolte C."/>
            <person name="Sykes S."/>
            <person name="Yandava C."/>
            <person name="Wortman J."/>
            <person name="Nusbaum C."/>
            <person name="Birren B."/>
        </authorList>
    </citation>
    <scope>NUCLEOTIDE SEQUENCE [LARGE SCALE GENOMIC DNA]</scope>
    <source>
        <strain evidence="1 2">DSM 22836</strain>
    </source>
</reference>